<dbReference type="SUPFAM" id="SSF57667">
    <property type="entry name" value="beta-beta-alpha zinc fingers"/>
    <property type="match status" value="3"/>
</dbReference>
<dbReference type="Gene3D" id="3.30.160.60">
    <property type="entry name" value="Classic Zinc Finger"/>
    <property type="match status" value="4"/>
</dbReference>
<feature type="compositionally biased region" description="Basic and acidic residues" evidence="15">
    <location>
        <begin position="30"/>
        <end position="44"/>
    </location>
</feature>
<proteinExistence type="inferred from homology"/>
<dbReference type="GO" id="GO:0000978">
    <property type="term" value="F:RNA polymerase II cis-regulatory region sequence-specific DNA binding"/>
    <property type="evidence" value="ECO:0007669"/>
    <property type="project" value="TreeGrafter"/>
</dbReference>
<keyword evidence="2" id="KW-0217">Developmental protein</keyword>
<keyword evidence="10" id="KW-0804">Transcription</keyword>
<dbReference type="FunFam" id="3.30.160.60:FF:000085">
    <property type="entry name" value="Snail zinc finger protein"/>
    <property type="match status" value="1"/>
</dbReference>
<accession>A0A813QVL6</accession>
<keyword evidence="14" id="KW-0175">Coiled coil</keyword>
<dbReference type="Proteomes" id="UP000663879">
    <property type="component" value="Unassembled WGS sequence"/>
</dbReference>
<sequence length="406" mass="46462">MKVSNSKIGFMISEIIPEILNDSESHKRKSDLIEDSRESKKARIDEEEELFVDDEDDELEEDENSYDSDLNYEEIEKQHHTPKASSSPLNKVNPLTNDQNRNYLMYMHQLLIALQQQQQQQQQHQQQHQQNQINKLQIYQKQNINLPQFFGQLNSQFNQNLNPYDSAIGSMTSTSPSSTSVSRISMSSSSSVSPTIDKKLDETVNSSNLARFQCDGCNKSYSTYGGLSKHKQFHCSSQVQKQFTCKYCEKTYTSLGALKMHIRTHTLPCKCKICGKCFSRPWLLQGHVRTHTGEKPFKCEICSRAFADRSNLRAHMQTHSDVKKYRCQKCSKTFSRMSLLNKHSVNCNQSANTSLTSSLTNSSLATTLSPMSQTQQIASNPSQFNLIQYNKYLASLNNQFVQESHE</sequence>
<evidence type="ECO:0000259" key="16">
    <source>
        <dbReference type="PROSITE" id="PS50157"/>
    </source>
</evidence>
<dbReference type="SMART" id="SM00355">
    <property type="entry name" value="ZnF_C2H2"/>
    <property type="match status" value="5"/>
</dbReference>
<evidence type="ECO:0000256" key="8">
    <source>
        <dbReference type="ARBA" id="ARBA00023015"/>
    </source>
</evidence>
<dbReference type="EMBL" id="CAJNOC010000532">
    <property type="protein sequence ID" value="CAF0773072.1"/>
    <property type="molecule type" value="Genomic_DNA"/>
</dbReference>
<reference evidence="17" key="1">
    <citation type="submission" date="2021-02" db="EMBL/GenBank/DDBJ databases">
        <authorList>
            <person name="Nowell W R."/>
        </authorList>
    </citation>
    <scope>NUCLEOTIDE SEQUENCE</scope>
    <source>
        <strain evidence="17">Ploen Becks lab</strain>
    </source>
</reference>
<feature type="compositionally biased region" description="Acidic residues" evidence="15">
    <location>
        <begin position="45"/>
        <end position="73"/>
    </location>
</feature>
<feature type="domain" description="C2H2-type" evidence="16">
    <location>
        <begin position="325"/>
        <end position="343"/>
    </location>
</feature>
<comment type="caution">
    <text evidence="17">The sequence shown here is derived from an EMBL/GenBank/DDBJ whole genome shotgun (WGS) entry which is preliminary data.</text>
</comment>
<feature type="region of interest" description="Disordered" evidence="15">
    <location>
        <begin position="172"/>
        <end position="195"/>
    </location>
</feature>
<name>A0A813QVL6_9BILA</name>
<evidence type="ECO:0000256" key="1">
    <source>
        <dbReference type="ARBA" id="ARBA00004123"/>
    </source>
</evidence>
<dbReference type="OrthoDB" id="5428132at2759"/>
<feature type="domain" description="C2H2-type" evidence="16">
    <location>
        <begin position="212"/>
        <end position="239"/>
    </location>
</feature>
<evidence type="ECO:0000256" key="14">
    <source>
        <dbReference type="SAM" id="Coils"/>
    </source>
</evidence>
<dbReference type="GO" id="GO:0005634">
    <property type="term" value="C:nucleus"/>
    <property type="evidence" value="ECO:0007669"/>
    <property type="project" value="UniProtKB-SubCell"/>
</dbReference>
<evidence type="ECO:0000256" key="13">
    <source>
        <dbReference type="PROSITE-ProRule" id="PRU00042"/>
    </source>
</evidence>
<gene>
    <name evidence="17" type="ORF">OXX778_LOCUS5058</name>
</gene>
<organism evidence="17 18">
    <name type="scientific">Brachionus calyciflorus</name>
    <dbReference type="NCBI Taxonomy" id="104777"/>
    <lineage>
        <taxon>Eukaryota</taxon>
        <taxon>Metazoa</taxon>
        <taxon>Spiralia</taxon>
        <taxon>Gnathifera</taxon>
        <taxon>Rotifera</taxon>
        <taxon>Eurotatoria</taxon>
        <taxon>Monogononta</taxon>
        <taxon>Pseudotrocha</taxon>
        <taxon>Ploima</taxon>
        <taxon>Brachionidae</taxon>
        <taxon>Brachionus</taxon>
    </lineage>
</organism>
<keyword evidence="18" id="KW-1185">Reference proteome</keyword>
<evidence type="ECO:0000256" key="15">
    <source>
        <dbReference type="SAM" id="MobiDB-lite"/>
    </source>
</evidence>
<dbReference type="InterPro" id="IPR036236">
    <property type="entry name" value="Znf_C2H2_sf"/>
</dbReference>
<evidence type="ECO:0000256" key="2">
    <source>
        <dbReference type="ARBA" id="ARBA00022473"/>
    </source>
</evidence>
<keyword evidence="6 13" id="KW-0863">Zinc-finger</keyword>
<feature type="coiled-coil region" evidence="14">
    <location>
        <begin position="107"/>
        <end position="134"/>
    </location>
</feature>
<protein>
    <recommendedName>
        <fullName evidence="16">C2H2-type domain-containing protein</fullName>
    </recommendedName>
</protein>
<keyword evidence="11" id="KW-0539">Nucleus</keyword>
<keyword evidence="9" id="KW-0238">DNA-binding</keyword>
<evidence type="ECO:0000256" key="12">
    <source>
        <dbReference type="ARBA" id="ARBA00037948"/>
    </source>
</evidence>
<dbReference type="GO" id="GO:0001228">
    <property type="term" value="F:DNA-binding transcription activator activity, RNA polymerase II-specific"/>
    <property type="evidence" value="ECO:0007669"/>
    <property type="project" value="TreeGrafter"/>
</dbReference>
<dbReference type="Pfam" id="PF00096">
    <property type="entry name" value="zf-C2H2"/>
    <property type="match status" value="5"/>
</dbReference>
<evidence type="ECO:0000256" key="3">
    <source>
        <dbReference type="ARBA" id="ARBA00022491"/>
    </source>
</evidence>
<dbReference type="InterPro" id="IPR013087">
    <property type="entry name" value="Znf_C2H2_type"/>
</dbReference>
<keyword evidence="7" id="KW-0862">Zinc</keyword>
<evidence type="ECO:0000256" key="6">
    <source>
        <dbReference type="ARBA" id="ARBA00022771"/>
    </source>
</evidence>
<dbReference type="PROSITE" id="PS50157">
    <property type="entry name" value="ZINC_FINGER_C2H2_2"/>
    <property type="match status" value="5"/>
</dbReference>
<evidence type="ECO:0000256" key="10">
    <source>
        <dbReference type="ARBA" id="ARBA00023163"/>
    </source>
</evidence>
<dbReference type="PROSITE" id="PS00028">
    <property type="entry name" value="ZINC_FINGER_C2H2_1"/>
    <property type="match status" value="4"/>
</dbReference>
<dbReference type="PANTHER" id="PTHR24376">
    <property type="entry name" value="ZINC FINGER PROTEIN"/>
    <property type="match status" value="1"/>
</dbReference>
<feature type="compositionally biased region" description="Polar residues" evidence="15">
    <location>
        <begin position="83"/>
        <end position="97"/>
    </location>
</feature>
<evidence type="ECO:0000256" key="11">
    <source>
        <dbReference type="ARBA" id="ARBA00023242"/>
    </source>
</evidence>
<keyword evidence="8" id="KW-0805">Transcription regulation</keyword>
<dbReference type="AlphaFoldDB" id="A0A813QVL6"/>
<feature type="domain" description="C2H2-type" evidence="16">
    <location>
        <begin position="243"/>
        <end position="266"/>
    </location>
</feature>
<dbReference type="FunFam" id="3.30.160.60:FF:001114">
    <property type="entry name" value="Zinc finger protein SNAI2"/>
    <property type="match status" value="1"/>
</dbReference>
<keyword evidence="3" id="KW-0678">Repressor</keyword>
<evidence type="ECO:0000256" key="5">
    <source>
        <dbReference type="ARBA" id="ARBA00022737"/>
    </source>
</evidence>
<feature type="region of interest" description="Disordered" evidence="15">
    <location>
        <begin position="19"/>
        <end position="97"/>
    </location>
</feature>
<comment type="subcellular location">
    <subcellularLocation>
        <location evidence="1">Nucleus</location>
    </subcellularLocation>
</comment>
<feature type="domain" description="C2H2-type" evidence="16">
    <location>
        <begin position="297"/>
        <end position="324"/>
    </location>
</feature>
<evidence type="ECO:0000313" key="18">
    <source>
        <dbReference type="Proteomes" id="UP000663879"/>
    </source>
</evidence>
<keyword evidence="4" id="KW-0479">Metal-binding</keyword>
<feature type="domain" description="C2H2-type" evidence="16">
    <location>
        <begin position="269"/>
        <end position="296"/>
    </location>
</feature>
<evidence type="ECO:0000313" key="17">
    <source>
        <dbReference type="EMBL" id="CAF0773072.1"/>
    </source>
</evidence>
<keyword evidence="5" id="KW-0677">Repeat</keyword>
<dbReference type="FunFam" id="3.30.160.60:FF:000207">
    <property type="entry name" value="zinc finger protein SNAI2"/>
    <property type="match status" value="1"/>
</dbReference>
<dbReference type="PANTHER" id="PTHR24376:SF216">
    <property type="entry name" value="ZINC FINGER PROTEIN 420-LIKE"/>
    <property type="match status" value="1"/>
</dbReference>
<evidence type="ECO:0000256" key="4">
    <source>
        <dbReference type="ARBA" id="ARBA00022723"/>
    </source>
</evidence>
<dbReference type="FunFam" id="3.30.160.60:FF:000043">
    <property type="entry name" value="Scratch family zinc finger 2"/>
    <property type="match status" value="1"/>
</dbReference>
<evidence type="ECO:0000256" key="9">
    <source>
        <dbReference type="ARBA" id="ARBA00023125"/>
    </source>
</evidence>
<evidence type="ECO:0000256" key="7">
    <source>
        <dbReference type="ARBA" id="ARBA00022833"/>
    </source>
</evidence>
<dbReference type="GO" id="GO:0008270">
    <property type="term" value="F:zinc ion binding"/>
    <property type="evidence" value="ECO:0007669"/>
    <property type="project" value="UniProtKB-KW"/>
</dbReference>
<comment type="similarity">
    <text evidence="12">Belongs to the snail C2H2-type zinc-finger protein family.</text>
</comment>